<accession>A0A0H1BQ33</accession>
<dbReference type="SUPFAM" id="SSF56112">
    <property type="entry name" value="Protein kinase-like (PK-like)"/>
    <property type="match status" value="1"/>
</dbReference>
<dbReference type="AlphaFoldDB" id="A0A0H1BQ33"/>
<evidence type="ECO:0008006" key="3">
    <source>
        <dbReference type="Google" id="ProtNLM"/>
    </source>
</evidence>
<gene>
    <name evidence="1" type="ORF">EMPG_11417</name>
</gene>
<keyword evidence="2" id="KW-1185">Reference proteome</keyword>
<organism evidence="1 2">
    <name type="scientific">Blastomyces silverae</name>
    <dbReference type="NCBI Taxonomy" id="2060906"/>
    <lineage>
        <taxon>Eukaryota</taxon>
        <taxon>Fungi</taxon>
        <taxon>Dikarya</taxon>
        <taxon>Ascomycota</taxon>
        <taxon>Pezizomycotina</taxon>
        <taxon>Eurotiomycetes</taxon>
        <taxon>Eurotiomycetidae</taxon>
        <taxon>Onygenales</taxon>
        <taxon>Ajellomycetaceae</taxon>
        <taxon>Blastomyces</taxon>
    </lineage>
</organism>
<name>A0A0H1BQ33_9EURO</name>
<dbReference type="EMBL" id="LDEV01000187">
    <property type="protein sequence ID" value="KLJ13654.1"/>
    <property type="molecule type" value="Genomic_DNA"/>
</dbReference>
<dbReference type="Proteomes" id="UP000053573">
    <property type="component" value="Unassembled WGS sequence"/>
</dbReference>
<reference evidence="2" key="1">
    <citation type="journal article" date="2015" name="PLoS Genet.">
        <title>The dynamic genome and transcriptome of the human fungal pathogen Blastomyces and close relative Emmonsia.</title>
        <authorList>
            <person name="Munoz J.F."/>
            <person name="Gauthier G.M."/>
            <person name="Desjardins C.A."/>
            <person name="Gallo J.E."/>
            <person name="Holder J."/>
            <person name="Sullivan T.D."/>
            <person name="Marty A.J."/>
            <person name="Carmen J.C."/>
            <person name="Chen Z."/>
            <person name="Ding L."/>
            <person name="Gujja S."/>
            <person name="Magrini V."/>
            <person name="Misas E."/>
            <person name="Mitreva M."/>
            <person name="Priest M."/>
            <person name="Saif S."/>
            <person name="Whiston E.A."/>
            <person name="Young S."/>
            <person name="Zeng Q."/>
            <person name="Goldman W.E."/>
            <person name="Mardis E.R."/>
            <person name="Taylor J.W."/>
            <person name="McEwen J.G."/>
            <person name="Clay O.K."/>
            <person name="Klein B.S."/>
            <person name="Cuomo C.A."/>
        </authorList>
    </citation>
    <scope>NUCLEOTIDE SEQUENCE [LARGE SCALE GENOMIC DNA]</scope>
    <source>
        <strain evidence="2">UAMH 139</strain>
    </source>
</reference>
<protein>
    <recommendedName>
        <fullName evidence="3">Protein kinase domain-containing protein</fullName>
    </recommendedName>
</protein>
<dbReference type="OrthoDB" id="5401170at2759"/>
<evidence type="ECO:0000313" key="2">
    <source>
        <dbReference type="Proteomes" id="UP000053573"/>
    </source>
</evidence>
<comment type="caution">
    <text evidence="1">The sequence shown here is derived from an EMBL/GenBank/DDBJ whole genome shotgun (WGS) entry which is preliminary data.</text>
</comment>
<evidence type="ECO:0000313" key="1">
    <source>
        <dbReference type="EMBL" id="KLJ13654.1"/>
    </source>
</evidence>
<dbReference type="InterPro" id="IPR011009">
    <property type="entry name" value="Kinase-like_dom_sf"/>
</dbReference>
<sequence length="248" mass="28663">MSRVFPDNWIGNLWDGYELRCREGTIWRIGEKISERSTLMPGHPSTGQGRAEAQAVYHCEQIVQGKPNDKRAIIKVRMQVPSEYPPSFNPDVRASLAQQQPSGWALQEIQSLRYFNAKNCTVVPKLLNVVMSWQSEPDMPIPKGYLVFIVMERVPGVPLDKFWSYELPKRHKIRASFLDALDRELLKLGARARDCKLDNLIYDQSTDKCYFVDFEDIEAKETNPAVQFSPDHYFLWGLAKDYNGRDVY</sequence>
<proteinExistence type="predicted"/>
<dbReference type="Gene3D" id="1.10.510.10">
    <property type="entry name" value="Transferase(Phosphotransferase) domain 1"/>
    <property type="match status" value="1"/>
</dbReference>